<sequence>MKIWNLLFIPVLLASCAQFRTPTRPQPPVVKPSNILEVQFEGVGSEKPTSRIIKNGQNISQPGISRQGISEISPDPSFKLLNVETLTDKVNQVRYIQATYEVTNNSGSTINRLFFAPVDLDDDGDPTGNAIAPTIGNTPFKKVSYFDGTDASSKAADLTPGPAVLYDFQARDYLEDVYAAPFYDLFDPSTFHPAVPTGLAAVNVQNYAWYLDRALEDGDSATVTFSVSFPVDATPANNPFSFSMLVATGKNDEEFAAVGEELNYDTDFAGAYPAITLDTTNQPVVAWQEESYYGPLLNFAAQWDGNSWNLLDGPFNNDLFGFPGPPSIVQDGTDSFLVTWSESDDVFVKQWNGSTWVQLGTELDVDATQTADFPKITIDSTGQPVVAWTEVDATENTYQVYVKQWDGAAWNQLGGTLNLDVTHDASEAVITHDSTGNPVVGWIEETSSGIYQLFVKQWDGTSWNQVGTGAVNAGSDATTPYIVSDASNHLTVAWSENTDVYVSQWDGTSWNALGTTLDMDPANLAVLPSVGLKPGGLPVVSWVEFSGAGVPQVVASVWNGTAWVRYGDVLNNDFDSPALQTALVTDSTGVSHVAFSELSDCGCAPLIYVKSFP</sequence>
<dbReference type="EMBL" id="BMOD01000009">
    <property type="protein sequence ID" value="GGJ39185.1"/>
    <property type="molecule type" value="Genomic_DNA"/>
</dbReference>
<dbReference type="PROSITE" id="PS51257">
    <property type="entry name" value="PROKAR_LIPOPROTEIN"/>
    <property type="match status" value="1"/>
</dbReference>
<keyword evidence="2" id="KW-1185">Reference proteome</keyword>
<reference evidence="2" key="1">
    <citation type="journal article" date="2019" name="Int. J. Syst. Evol. Microbiol.">
        <title>The Global Catalogue of Microorganisms (GCM) 10K type strain sequencing project: providing services to taxonomists for standard genome sequencing and annotation.</title>
        <authorList>
            <consortium name="The Broad Institute Genomics Platform"/>
            <consortium name="The Broad Institute Genome Sequencing Center for Infectious Disease"/>
            <person name="Wu L."/>
            <person name="Ma J."/>
        </authorList>
    </citation>
    <scope>NUCLEOTIDE SEQUENCE [LARGE SCALE GENOMIC DNA]</scope>
    <source>
        <strain evidence="2">JCM 14370</strain>
    </source>
</reference>
<accession>A0ABQ2D331</accession>
<organism evidence="1 2">
    <name type="scientific">Deinococcus roseus</name>
    <dbReference type="NCBI Taxonomy" id="392414"/>
    <lineage>
        <taxon>Bacteria</taxon>
        <taxon>Thermotogati</taxon>
        <taxon>Deinococcota</taxon>
        <taxon>Deinococci</taxon>
        <taxon>Deinococcales</taxon>
        <taxon>Deinococcaceae</taxon>
        <taxon>Deinococcus</taxon>
    </lineage>
</organism>
<name>A0ABQ2D331_9DEIO</name>
<evidence type="ECO:0000313" key="1">
    <source>
        <dbReference type="EMBL" id="GGJ39185.1"/>
    </source>
</evidence>
<evidence type="ECO:0000313" key="2">
    <source>
        <dbReference type="Proteomes" id="UP000632222"/>
    </source>
</evidence>
<gene>
    <name evidence="1" type="ORF">GCM10008938_26500</name>
</gene>
<dbReference type="RefSeq" id="WP_189003175.1">
    <property type="nucleotide sequence ID" value="NZ_BMOD01000009.1"/>
</dbReference>
<protein>
    <submittedName>
        <fullName evidence="1">Uncharacterized protein</fullName>
    </submittedName>
</protein>
<dbReference type="Proteomes" id="UP000632222">
    <property type="component" value="Unassembled WGS sequence"/>
</dbReference>
<proteinExistence type="predicted"/>
<comment type="caution">
    <text evidence="1">The sequence shown here is derived from an EMBL/GenBank/DDBJ whole genome shotgun (WGS) entry which is preliminary data.</text>
</comment>